<feature type="region of interest" description="Disordered" evidence="13">
    <location>
        <begin position="713"/>
        <end position="802"/>
    </location>
</feature>
<evidence type="ECO:0000256" key="7">
    <source>
        <dbReference type="ARBA" id="ARBA00022741"/>
    </source>
</evidence>
<comment type="similarity">
    <text evidence="2">Belongs to the protein kinase superfamily. CAMK Ser/Thr protein kinase family. NIM1 subfamily.</text>
</comment>
<dbReference type="OMA" id="KSHLMAN"/>
<evidence type="ECO:0000256" key="5">
    <source>
        <dbReference type="ARBA" id="ARBA00022553"/>
    </source>
</evidence>
<feature type="domain" description="Protein kinase" evidence="14">
    <location>
        <begin position="94"/>
        <end position="349"/>
    </location>
</feature>
<name>A0A168P480_ABSGL</name>
<evidence type="ECO:0000256" key="12">
    <source>
        <dbReference type="PROSITE-ProRule" id="PRU10141"/>
    </source>
</evidence>
<dbReference type="AlphaFoldDB" id="A0A168P480"/>
<feature type="compositionally biased region" description="Low complexity" evidence="13">
    <location>
        <begin position="830"/>
        <end position="844"/>
    </location>
</feature>
<organism evidence="15">
    <name type="scientific">Absidia glauca</name>
    <name type="common">Pin mould</name>
    <dbReference type="NCBI Taxonomy" id="4829"/>
    <lineage>
        <taxon>Eukaryota</taxon>
        <taxon>Fungi</taxon>
        <taxon>Fungi incertae sedis</taxon>
        <taxon>Mucoromycota</taxon>
        <taxon>Mucoromycotina</taxon>
        <taxon>Mucoromycetes</taxon>
        <taxon>Mucorales</taxon>
        <taxon>Cunninghamellaceae</taxon>
        <taxon>Absidia</taxon>
    </lineage>
</organism>
<feature type="compositionally biased region" description="Low complexity" evidence="13">
    <location>
        <begin position="761"/>
        <end position="794"/>
    </location>
</feature>
<dbReference type="PROSITE" id="PS50011">
    <property type="entry name" value="PROTEIN_KINASE_DOM"/>
    <property type="match status" value="1"/>
</dbReference>
<keyword evidence="6" id="KW-0808">Transferase</keyword>
<feature type="compositionally biased region" description="Basic residues" evidence="13">
    <location>
        <begin position="63"/>
        <end position="89"/>
    </location>
</feature>
<dbReference type="InterPro" id="IPR008271">
    <property type="entry name" value="Ser/Thr_kinase_AS"/>
</dbReference>
<dbReference type="EMBL" id="LT553587">
    <property type="protein sequence ID" value="SAM01738.1"/>
    <property type="molecule type" value="Genomic_DNA"/>
</dbReference>
<dbReference type="InterPro" id="IPR011009">
    <property type="entry name" value="Kinase-like_dom_sf"/>
</dbReference>
<dbReference type="PROSITE" id="PS00108">
    <property type="entry name" value="PROTEIN_KINASE_ST"/>
    <property type="match status" value="1"/>
</dbReference>
<keyword evidence="5" id="KW-0597">Phosphoprotein</keyword>
<dbReference type="PANTHER" id="PTHR24346">
    <property type="entry name" value="MAP/MICROTUBULE AFFINITY-REGULATING KINASE"/>
    <property type="match status" value="1"/>
</dbReference>
<comment type="catalytic activity">
    <reaction evidence="11">
        <text>L-seryl-[protein] + ATP = O-phospho-L-seryl-[protein] + ADP + H(+)</text>
        <dbReference type="Rhea" id="RHEA:17989"/>
        <dbReference type="Rhea" id="RHEA-COMP:9863"/>
        <dbReference type="Rhea" id="RHEA-COMP:11604"/>
        <dbReference type="ChEBI" id="CHEBI:15378"/>
        <dbReference type="ChEBI" id="CHEBI:29999"/>
        <dbReference type="ChEBI" id="CHEBI:30616"/>
        <dbReference type="ChEBI" id="CHEBI:83421"/>
        <dbReference type="ChEBI" id="CHEBI:456216"/>
        <dbReference type="EC" id="2.7.11.1"/>
    </reaction>
</comment>
<comment type="catalytic activity">
    <reaction evidence="10">
        <text>L-threonyl-[protein] + ATP = O-phospho-L-threonyl-[protein] + ADP + H(+)</text>
        <dbReference type="Rhea" id="RHEA:46608"/>
        <dbReference type="Rhea" id="RHEA-COMP:11060"/>
        <dbReference type="Rhea" id="RHEA-COMP:11605"/>
        <dbReference type="ChEBI" id="CHEBI:15378"/>
        <dbReference type="ChEBI" id="CHEBI:30013"/>
        <dbReference type="ChEBI" id="CHEBI:30616"/>
        <dbReference type="ChEBI" id="CHEBI:61977"/>
        <dbReference type="ChEBI" id="CHEBI:456216"/>
        <dbReference type="EC" id="2.7.11.1"/>
    </reaction>
</comment>
<dbReference type="Gene3D" id="1.10.510.10">
    <property type="entry name" value="Transferase(Phosphotransferase) domain 1"/>
    <property type="match status" value="1"/>
</dbReference>
<accession>A0A168P480</accession>
<sequence>MHPLVINESSHTYYQHPQHYVTKGYDTVRSASPYIQPTPSSSQPRRASMATTLRQRSSTKSVRDRRKSSGTLSSHHHHHQQNQHQKPRKYIGDYYVGKTLGKGASGRVKLGIHKHTGEQVAIKIISKAHLAANPAIEKAVRREIAIMKLIRHPNVMALVDVIDDANSSDINLILEHVQGGELFEYLVSKGRLSDSEARRHFQQIILGLDFCHHHLICHRDLKPENLLLDHKNNIKIADFGMASLQPSGSMLETSCGSPHYASPEIVAGTPYNGSASDIWSCGVILYALLTGHLPFDDENIRQLLKKVKAGKYAMPDDISRSAQDLIRRILVVDPLKRLTMEQIMAHPWFCESEPVNLTKLPIPPTANEIGRPVSGASDIDDRILETIKFLWGETQDETIVRALVSKEHNMQKVVYVLLQQHSERYWQKDHDDEDLRDSDRHYQTIGYRSERNRRCMSMVDGSVKKSTATRPSVPWMPEPVLCAPSTQSNSSTATSSGTMAANASIRRYSATTSSRADRSYPEFMHSPPLPPMPLMTMDHHAKSQIKKSETFYSRFIKNVLTSRRQSKGSPDASGHHYSTMKSTLAGTLRRKNPFGKPAHQDTNSGDDKAACDPLKSMRRKSSLSRNKIEAKTQDDIFLATSSDIIIDSRNNSSTGTCRLNNSKHSSKTLNTKRLSIRVPNAFRNEKGTHRFGFTLNGTRRQRKELDMSLFHTQNQNSSISSKNNEAQDSDLTPPPALSDGSTLSNTSISTSNTRDNHHQHGTNNNAGNSTSNHSSTNDVHSSASSSSASSSSYSPVTPTTTHQQAYQFKTALRSSPGKGEFLQSPPPPQASSSCSTSSAAGGSPRESQVSLQSMVDRRGSNINTMNRPITPSLLSNNSTITTASGSYIYSPSQAMGSPGSTSSIKAEASENKSSWLSNLFFFKQPKVCSVVIPETDVGTILCTLHRLINQTVEAKLYEKDDKQGIKRYKAEIKTTHPGKARQVKCRLEIMPSNIDSSSRLVQFTQQQGDGAVMTSVVHHLQQLLDQEYPTTSSAITTGF</sequence>
<evidence type="ECO:0000259" key="14">
    <source>
        <dbReference type="PROSITE" id="PS50011"/>
    </source>
</evidence>
<keyword evidence="16" id="KW-1185">Reference proteome</keyword>
<keyword evidence="9 12" id="KW-0067">ATP-binding</keyword>
<evidence type="ECO:0000256" key="4">
    <source>
        <dbReference type="ARBA" id="ARBA00022527"/>
    </source>
</evidence>
<dbReference type="GO" id="GO:0005940">
    <property type="term" value="C:septin ring"/>
    <property type="evidence" value="ECO:0007669"/>
    <property type="project" value="UniProtKB-ARBA"/>
</dbReference>
<evidence type="ECO:0000256" key="6">
    <source>
        <dbReference type="ARBA" id="ARBA00022679"/>
    </source>
</evidence>
<evidence type="ECO:0000256" key="11">
    <source>
        <dbReference type="ARBA" id="ARBA00048679"/>
    </source>
</evidence>
<dbReference type="InterPro" id="IPR017441">
    <property type="entry name" value="Protein_kinase_ATP_BS"/>
</dbReference>
<evidence type="ECO:0000256" key="1">
    <source>
        <dbReference type="ARBA" id="ARBA00004266"/>
    </source>
</evidence>
<dbReference type="FunFam" id="1.10.510.10:FF:000394">
    <property type="entry name" value="Serine/threonine-protein kinase HSL1"/>
    <property type="match status" value="1"/>
</dbReference>
<dbReference type="Proteomes" id="UP000078561">
    <property type="component" value="Unassembled WGS sequence"/>
</dbReference>
<dbReference type="PANTHER" id="PTHR24346:SF110">
    <property type="entry name" value="NON-SPECIFIC SERINE_THREONINE PROTEIN KINASE"/>
    <property type="match status" value="1"/>
</dbReference>
<evidence type="ECO:0000256" key="8">
    <source>
        <dbReference type="ARBA" id="ARBA00022777"/>
    </source>
</evidence>
<feature type="binding site" evidence="12">
    <location>
        <position position="123"/>
    </location>
    <ligand>
        <name>ATP</name>
        <dbReference type="ChEBI" id="CHEBI:30616"/>
    </ligand>
</feature>
<feature type="region of interest" description="Disordered" evidence="13">
    <location>
        <begin position="649"/>
        <end position="668"/>
    </location>
</feature>
<dbReference type="GO" id="GO:0004674">
    <property type="term" value="F:protein serine/threonine kinase activity"/>
    <property type="evidence" value="ECO:0007669"/>
    <property type="project" value="UniProtKB-KW"/>
</dbReference>
<evidence type="ECO:0000313" key="15">
    <source>
        <dbReference type="EMBL" id="SAM01738.1"/>
    </source>
</evidence>
<dbReference type="EC" id="2.7.11.1" evidence="3"/>
<evidence type="ECO:0000256" key="2">
    <source>
        <dbReference type="ARBA" id="ARBA00010791"/>
    </source>
</evidence>
<comment type="subcellular location">
    <subcellularLocation>
        <location evidence="1">Bud neck</location>
    </subcellularLocation>
</comment>
<feature type="compositionally biased region" description="Low complexity" evidence="13">
    <location>
        <begin position="741"/>
        <end position="753"/>
    </location>
</feature>
<dbReference type="FunFam" id="3.30.200.20:FF:000042">
    <property type="entry name" value="Aurora kinase A"/>
    <property type="match status" value="1"/>
</dbReference>
<dbReference type="Pfam" id="PF00069">
    <property type="entry name" value="Pkinase"/>
    <property type="match status" value="1"/>
</dbReference>
<keyword evidence="8" id="KW-0418">Kinase</keyword>
<dbReference type="SUPFAM" id="SSF56112">
    <property type="entry name" value="Protein kinase-like (PK-like)"/>
    <property type="match status" value="1"/>
</dbReference>
<gene>
    <name evidence="15" type="primary">ABSGL_07487.1 scaffold 8890</name>
</gene>
<evidence type="ECO:0000256" key="9">
    <source>
        <dbReference type="ARBA" id="ARBA00022840"/>
    </source>
</evidence>
<feature type="region of interest" description="Disordered" evidence="13">
    <location>
        <begin position="585"/>
        <end position="612"/>
    </location>
</feature>
<protein>
    <recommendedName>
        <fullName evidence="3">non-specific serine/threonine protein kinase</fullName>
        <ecNumber evidence="3">2.7.11.1</ecNumber>
    </recommendedName>
</protein>
<dbReference type="CDD" id="cd14081">
    <property type="entry name" value="STKc_BRSK1_2"/>
    <property type="match status" value="1"/>
</dbReference>
<feature type="region of interest" description="Disordered" evidence="13">
    <location>
        <begin position="815"/>
        <end position="852"/>
    </location>
</feature>
<proteinExistence type="inferred from homology"/>
<feature type="compositionally biased region" description="Low complexity" evidence="13">
    <location>
        <begin position="713"/>
        <end position="724"/>
    </location>
</feature>
<dbReference type="GO" id="GO:0005524">
    <property type="term" value="F:ATP binding"/>
    <property type="evidence" value="ECO:0007669"/>
    <property type="project" value="UniProtKB-UniRule"/>
</dbReference>
<evidence type="ECO:0000256" key="13">
    <source>
        <dbReference type="SAM" id="MobiDB-lite"/>
    </source>
</evidence>
<dbReference type="InterPro" id="IPR000719">
    <property type="entry name" value="Prot_kinase_dom"/>
</dbReference>
<evidence type="ECO:0000256" key="3">
    <source>
        <dbReference type="ARBA" id="ARBA00012513"/>
    </source>
</evidence>
<feature type="compositionally biased region" description="Polar residues" evidence="13">
    <location>
        <begin position="654"/>
        <end position="668"/>
    </location>
</feature>
<keyword evidence="7 12" id="KW-0547">Nucleotide-binding</keyword>
<dbReference type="OrthoDB" id="504170at2759"/>
<dbReference type="PROSITE" id="PS00107">
    <property type="entry name" value="PROTEIN_KINASE_ATP"/>
    <property type="match status" value="1"/>
</dbReference>
<feature type="region of interest" description="Disordered" evidence="13">
    <location>
        <begin position="31"/>
        <end position="89"/>
    </location>
</feature>
<dbReference type="GO" id="GO:0035556">
    <property type="term" value="P:intracellular signal transduction"/>
    <property type="evidence" value="ECO:0007669"/>
    <property type="project" value="TreeGrafter"/>
</dbReference>
<dbReference type="InParanoid" id="A0A168P480"/>
<dbReference type="SMART" id="SM00220">
    <property type="entry name" value="S_TKc"/>
    <property type="match status" value="1"/>
</dbReference>
<reference evidence="15" key="1">
    <citation type="submission" date="2016-04" db="EMBL/GenBank/DDBJ databases">
        <authorList>
            <person name="Evans L.H."/>
            <person name="Alamgir A."/>
            <person name="Owens N."/>
            <person name="Weber N.D."/>
            <person name="Virtaneva K."/>
            <person name="Barbian K."/>
            <person name="Babar A."/>
            <person name="Rosenke K."/>
        </authorList>
    </citation>
    <scope>NUCLEOTIDE SEQUENCE [LARGE SCALE GENOMIC DNA]</scope>
    <source>
        <strain evidence="15">CBS 101.48</strain>
    </source>
</reference>
<dbReference type="GO" id="GO:0005935">
    <property type="term" value="C:cellular bud neck"/>
    <property type="evidence" value="ECO:0007669"/>
    <property type="project" value="UniProtKB-SubCell"/>
</dbReference>
<evidence type="ECO:0000313" key="16">
    <source>
        <dbReference type="Proteomes" id="UP000078561"/>
    </source>
</evidence>
<keyword evidence="4" id="KW-0723">Serine/threonine-protein kinase</keyword>
<dbReference type="FunCoup" id="A0A168P480">
    <property type="interactions" value="784"/>
</dbReference>
<evidence type="ECO:0000256" key="10">
    <source>
        <dbReference type="ARBA" id="ARBA00047899"/>
    </source>
</evidence>
<dbReference type="STRING" id="4829.A0A168P480"/>
<feature type="compositionally biased region" description="Polar residues" evidence="13">
    <location>
        <begin position="31"/>
        <end position="60"/>
    </location>
</feature>